<dbReference type="SUPFAM" id="SSF53822">
    <property type="entry name" value="Periplasmic binding protein-like I"/>
    <property type="match status" value="1"/>
</dbReference>
<protein>
    <submittedName>
        <fullName evidence="3">Urea ABC transporter, substrate binding protein urtA</fullName>
    </submittedName>
</protein>
<dbReference type="AlphaFoldDB" id="U2YSX2"/>
<evidence type="ECO:0000256" key="1">
    <source>
        <dbReference type="ARBA" id="ARBA00022729"/>
    </source>
</evidence>
<keyword evidence="4" id="KW-1185">Reference proteome</keyword>
<evidence type="ECO:0000313" key="3">
    <source>
        <dbReference type="EMBL" id="GAD51817.1"/>
    </source>
</evidence>
<comment type="caution">
    <text evidence="3">The sequence shown here is derived from an EMBL/GenBank/DDBJ whole genome shotgun (WGS) entry which is preliminary data.</text>
</comment>
<dbReference type="eggNOG" id="arCOG01022">
    <property type="taxonomic scope" value="Archaea"/>
</dbReference>
<gene>
    <name evidence="3" type="ORF">MBEHAL_0577</name>
</gene>
<dbReference type="EMBL" id="BATA01000009">
    <property type="protein sequence ID" value="GAD51817.1"/>
    <property type="molecule type" value="Genomic_DNA"/>
</dbReference>
<dbReference type="Pfam" id="PF13458">
    <property type="entry name" value="Peripla_BP_6"/>
    <property type="match status" value="1"/>
</dbReference>
<dbReference type="PANTHER" id="PTHR47628:SF1">
    <property type="entry name" value="ALIPHATIC AMIDASE EXPRESSION-REGULATING PROTEIN"/>
    <property type="match status" value="1"/>
</dbReference>
<organism evidence="3 4">
    <name type="scientific">Halarchaeum acidiphilum MH1-52-1</name>
    <dbReference type="NCBI Taxonomy" id="1261545"/>
    <lineage>
        <taxon>Archaea</taxon>
        <taxon>Methanobacteriati</taxon>
        <taxon>Methanobacteriota</taxon>
        <taxon>Stenosarchaea group</taxon>
        <taxon>Halobacteria</taxon>
        <taxon>Halobacteriales</taxon>
        <taxon>Halobacteriaceae</taxon>
    </lineage>
</organism>
<reference evidence="3 4" key="1">
    <citation type="submission" date="2013-09" db="EMBL/GenBank/DDBJ databases">
        <title>Whole genome sequencing of Halarchaeum acidiphilum strain MH1-52-1.</title>
        <authorList>
            <person name="Shimane Y."/>
            <person name="Minegishi H."/>
            <person name="Nishi S."/>
            <person name="Echigo A."/>
            <person name="Shuto A."/>
            <person name="Konishi M."/>
            <person name="Ito T."/>
            <person name="Ohkuma M."/>
            <person name="Ohta Y."/>
            <person name="Nagano Y."/>
            <person name="Tsubouchi T."/>
            <person name="Mori K."/>
            <person name="Usui K."/>
            <person name="Kamekura M."/>
            <person name="Usami R."/>
            <person name="Takaki Y."/>
            <person name="Hatada Y."/>
        </authorList>
    </citation>
    <scope>NUCLEOTIDE SEQUENCE [LARGE SCALE GENOMIC DNA]</scope>
    <source>
        <strain evidence="3 4">JCM 16109</strain>
    </source>
</reference>
<proteinExistence type="predicted"/>
<name>U2YSX2_9EURY</name>
<dbReference type="OrthoDB" id="200499at2157"/>
<dbReference type="InterPro" id="IPR028081">
    <property type="entry name" value="Leu-bd"/>
</dbReference>
<dbReference type="PANTHER" id="PTHR47628">
    <property type="match status" value="1"/>
</dbReference>
<sequence length="345" mass="37532">MQRTLQIAVDEINENGGIHGQQVAIEAVDDQSSPQTAVQKVNQLINQSGADAIIGTVSSAVRNSVSPVCQNNNVPLLYPTQYEGTAAPDYCNPYLVKTSWVPTQQVKPSVPYLMENYGTSFYLLGSDYLWPQEMNKAISSRVKENGGTVVAEKYVQLGTTDFSSVLTDIGNKNPDVLLMTLVGTSVPAIQKQLYNNGMRKNLTEVGFGHSVASLAGLSPETAEGVVNIMGYHNNMQNEANQQFMQKFNNRYGDNEDALVDGIAGGTYWTAKMMEKSYSQGEDTSAQTLLDDFSGMTYDSIAGELTVPYDQQVKIGCVAATVNSDVEYETDTKFEPAMPDDACSDI</sequence>
<dbReference type="Gene3D" id="3.40.50.2300">
    <property type="match status" value="2"/>
</dbReference>
<feature type="domain" description="Leucine-binding protein" evidence="2">
    <location>
        <begin position="3"/>
        <end position="311"/>
    </location>
</feature>
<dbReference type="Proteomes" id="UP000016986">
    <property type="component" value="Unassembled WGS sequence"/>
</dbReference>
<evidence type="ECO:0000313" key="4">
    <source>
        <dbReference type="Proteomes" id="UP000016986"/>
    </source>
</evidence>
<keyword evidence="1" id="KW-0732">Signal</keyword>
<dbReference type="InterPro" id="IPR028082">
    <property type="entry name" value="Peripla_BP_I"/>
</dbReference>
<evidence type="ECO:0000259" key="2">
    <source>
        <dbReference type="Pfam" id="PF13458"/>
    </source>
</evidence>
<accession>U2YSX2</accession>